<gene>
    <name evidence="1" type="ORF">BJ992_000341</name>
</gene>
<evidence type="ECO:0008006" key="3">
    <source>
        <dbReference type="Google" id="ProtNLM"/>
    </source>
</evidence>
<dbReference type="RefSeq" id="WP_184978205.1">
    <property type="nucleotide sequence ID" value="NZ_BAAALO010000069.1"/>
</dbReference>
<dbReference type="Proteomes" id="UP000555564">
    <property type="component" value="Unassembled WGS sequence"/>
</dbReference>
<dbReference type="EMBL" id="JACHIU010000001">
    <property type="protein sequence ID" value="MBB6470910.1"/>
    <property type="molecule type" value="Genomic_DNA"/>
</dbReference>
<comment type="caution">
    <text evidence="1">The sequence shown here is derived from an EMBL/GenBank/DDBJ whole genome shotgun (WGS) entry which is preliminary data.</text>
</comment>
<sequence length="296" mass="31547">MSAAWVAGTTRARALARRRLGKAGARRVALAGSAEEVVAVLAATPYGHDVRAGQDLAEAQRAVLDCLLWHLRVLAGWLPAEGAAVIRLLARWFEIANVDAVLAGVAPRFDLGALATAWPRLRHLTAPAGIRAALAASPWGDPGGPEPRRIQLGMRLSWAAQVARTVRPASAWATAATALLVARERFLEGRRLHLSREAESLLGPRALDAGSLRDMTASLPSSARWVLAGLDRPGDLWRGEPRWWERVERDGTAMLSGSAFGPSPVVGAVALLAADAWRVQRAGATAVYRGDVDELA</sequence>
<dbReference type="SUPFAM" id="SSF103486">
    <property type="entry name" value="V-type ATP synthase subunit C"/>
    <property type="match status" value="1"/>
</dbReference>
<evidence type="ECO:0000313" key="2">
    <source>
        <dbReference type="Proteomes" id="UP000555564"/>
    </source>
</evidence>
<dbReference type="InterPro" id="IPR036079">
    <property type="entry name" value="ATPase_csu/dsu_sf"/>
</dbReference>
<proteinExistence type="predicted"/>
<keyword evidence="2" id="KW-1185">Reference proteome</keyword>
<dbReference type="Gene3D" id="1.10.132.50">
    <property type="entry name" value="ATP synthase (C/AC39) subunit, domain 3"/>
    <property type="match status" value="1"/>
</dbReference>
<accession>A0A7X0I955</accession>
<dbReference type="AlphaFoldDB" id="A0A7X0I955"/>
<dbReference type="InterPro" id="IPR044911">
    <property type="entry name" value="V-type_ATPase_csu/dsu_dom_3"/>
</dbReference>
<protein>
    <recommendedName>
        <fullName evidence="3">V-type ATPase subunit</fullName>
    </recommendedName>
</protein>
<reference evidence="1 2" key="1">
    <citation type="submission" date="2020-08" db="EMBL/GenBank/DDBJ databases">
        <title>Sequencing the genomes of 1000 actinobacteria strains.</title>
        <authorList>
            <person name="Klenk H.-P."/>
        </authorList>
    </citation>
    <scope>NUCLEOTIDE SEQUENCE [LARGE SCALE GENOMIC DNA]</scope>
    <source>
        <strain evidence="1 2">DSM 44936</strain>
    </source>
</reference>
<organism evidence="1 2">
    <name type="scientific">Sphaerisporangium rubeum</name>
    <dbReference type="NCBI Taxonomy" id="321317"/>
    <lineage>
        <taxon>Bacteria</taxon>
        <taxon>Bacillati</taxon>
        <taxon>Actinomycetota</taxon>
        <taxon>Actinomycetes</taxon>
        <taxon>Streptosporangiales</taxon>
        <taxon>Streptosporangiaceae</taxon>
        <taxon>Sphaerisporangium</taxon>
    </lineage>
</organism>
<name>A0A7X0I955_9ACTN</name>
<evidence type="ECO:0000313" key="1">
    <source>
        <dbReference type="EMBL" id="MBB6470910.1"/>
    </source>
</evidence>